<dbReference type="InterPro" id="IPR012341">
    <property type="entry name" value="6hp_glycosidase-like_sf"/>
</dbReference>
<dbReference type="SUPFAM" id="SSF48208">
    <property type="entry name" value="Six-hairpin glycosidases"/>
    <property type="match status" value="1"/>
</dbReference>
<keyword evidence="2" id="KW-1185">Reference proteome</keyword>
<dbReference type="EMBL" id="BMKR01000060">
    <property type="protein sequence ID" value="GGG13061.1"/>
    <property type="molecule type" value="Genomic_DNA"/>
</dbReference>
<dbReference type="GO" id="GO:0016787">
    <property type="term" value="F:hydrolase activity"/>
    <property type="evidence" value="ECO:0007669"/>
    <property type="project" value="UniProtKB-KW"/>
</dbReference>
<name>A0A917FY07_9BACL</name>
<organism evidence="1 2">
    <name type="scientific">Paenibacillus albidus</name>
    <dbReference type="NCBI Taxonomy" id="2041023"/>
    <lineage>
        <taxon>Bacteria</taxon>
        <taxon>Bacillati</taxon>
        <taxon>Bacillota</taxon>
        <taxon>Bacilli</taxon>
        <taxon>Bacillales</taxon>
        <taxon>Paenibacillaceae</taxon>
        <taxon>Paenibacillus</taxon>
    </lineage>
</organism>
<evidence type="ECO:0000313" key="1">
    <source>
        <dbReference type="EMBL" id="GGG13061.1"/>
    </source>
</evidence>
<comment type="caution">
    <text evidence="1">The sequence shown here is derived from an EMBL/GenBank/DDBJ whole genome shotgun (WGS) entry which is preliminary data.</text>
</comment>
<dbReference type="GO" id="GO:0005975">
    <property type="term" value="P:carbohydrate metabolic process"/>
    <property type="evidence" value="ECO:0007669"/>
    <property type="project" value="InterPro"/>
</dbReference>
<reference evidence="1" key="1">
    <citation type="journal article" date="2014" name="Int. J. Syst. Evol. Microbiol.">
        <title>Complete genome sequence of Corynebacterium casei LMG S-19264T (=DSM 44701T), isolated from a smear-ripened cheese.</title>
        <authorList>
            <consortium name="US DOE Joint Genome Institute (JGI-PGF)"/>
            <person name="Walter F."/>
            <person name="Albersmeier A."/>
            <person name="Kalinowski J."/>
            <person name="Ruckert C."/>
        </authorList>
    </citation>
    <scope>NUCLEOTIDE SEQUENCE</scope>
    <source>
        <strain evidence="1">CGMCC 1.16134</strain>
    </source>
</reference>
<dbReference type="InterPro" id="IPR008928">
    <property type="entry name" value="6-hairpin_glycosidase_sf"/>
</dbReference>
<reference evidence="1" key="2">
    <citation type="submission" date="2020-09" db="EMBL/GenBank/DDBJ databases">
        <authorList>
            <person name="Sun Q."/>
            <person name="Zhou Y."/>
        </authorList>
    </citation>
    <scope>NUCLEOTIDE SEQUENCE</scope>
    <source>
        <strain evidence="1">CGMCC 1.16134</strain>
    </source>
</reference>
<evidence type="ECO:0000313" key="2">
    <source>
        <dbReference type="Proteomes" id="UP000637643"/>
    </source>
</evidence>
<accession>A0A917FY07</accession>
<proteinExistence type="predicted"/>
<protein>
    <submittedName>
        <fullName evidence="1">Glycoside hydrolase</fullName>
    </submittedName>
</protein>
<dbReference type="Gene3D" id="1.50.10.10">
    <property type="match status" value="1"/>
</dbReference>
<sequence length="758" mass="84756">MPHPFTSISEALLQPRSRHFGVVYQNGSYTANDPLSFFARKLPDPELTFDFSNNKTLVNVYANGSIKNITVYNGSYSSDNIPGVWMCKDFRAAGPYAFSLKLGEEVYNLGSDNLPYATSLLDNLFPVTEYQLGEVKATLLVYTPVSADGTERLRGVVYGLQLENRSGQSITGEVALPSADTAKDPLFSSPEFCVHTAERKSSVNGTVSFTLAPDQSLWVPAVIYPAGDSCPRLIDGKGSLYWLNETWAYFRGITGRLEMKEDPFAAEFYERAILQCFGSLAMDSRGGLVGANWGTSPTTQFTWNKDMFYSLLPFYTAEPELFQQGMLWFLEHGIRPPGNRYEGGIAHSLSNSLSSIVMAGLYYLNTGDKQLFLDRPELHERICSLLEETLLTRKEEDPWLFPSVWLSDAYSLGDYHTGSNVIVWTAFFHYARVVEEVFGDPAGAERYRIIAGKIRDDLEQLATTEGPFGTQYTEGISTAGDKLKDNADKYTGKYADFGMQFIWNLTDNGQINLLHHDGEESDTILMPLYGYTPYDNETYRHYMQFSLSPHNPTYNPESRGIQWGDHSACTFPGYMSGMGMITDAASMSGEDGYFTQIRKLTDADGSLWWWPYNNGALYGDVVRHNNCGKCGWASGVFAGLFVSQILGLTYNASARQLTFRPLSPTSSFNWEHVRLGSGNFSVAYRKTEGSVEASIMNLCTVSVTATVELRHDNARELKAFACVGDKELTIREEWSDRLDSRLFKKTLEPGRSITFGLR</sequence>
<dbReference type="AlphaFoldDB" id="A0A917FY07"/>
<dbReference type="RefSeq" id="WP_189032408.1">
    <property type="nucleotide sequence ID" value="NZ_BMKR01000060.1"/>
</dbReference>
<keyword evidence="1" id="KW-0378">Hydrolase</keyword>
<dbReference type="Proteomes" id="UP000637643">
    <property type="component" value="Unassembled WGS sequence"/>
</dbReference>
<gene>
    <name evidence="1" type="ORF">GCM10010912_66860</name>
</gene>